<dbReference type="Pfam" id="PF21982">
    <property type="entry name" value="RecX_HTH1"/>
    <property type="match status" value="1"/>
</dbReference>
<comment type="similarity">
    <text evidence="2 5">Belongs to the RecX family.</text>
</comment>
<evidence type="ECO:0000259" key="9">
    <source>
        <dbReference type="Pfam" id="PF21982"/>
    </source>
</evidence>
<feature type="region of interest" description="Disordered" evidence="6">
    <location>
        <begin position="1"/>
        <end position="52"/>
    </location>
</feature>
<evidence type="ECO:0000256" key="4">
    <source>
        <dbReference type="ARBA" id="ARBA00022490"/>
    </source>
</evidence>
<evidence type="ECO:0000256" key="5">
    <source>
        <dbReference type="HAMAP-Rule" id="MF_01114"/>
    </source>
</evidence>
<dbReference type="InterPro" id="IPR053925">
    <property type="entry name" value="RecX_HTH_3rd"/>
</dbReference>
<dbReference type="PANTHER" id="PTHR33602:SF1">
    <property type="entry name" value="REGULATORY PROTEIN RECX FAMILY PROTEIN"/>
    <property type="match status" value="1"/>
</dbReference>
<dbReference type="InterPro" id="IPR053926">
    <property type="entry name" value="RecX_HTH_1st"/>
</dbReference>
<keyword evidence="11" id="KW-1185">Reference proteome</keyword>
<dbReference type="PANTHER" id="PTHR33602">
    <property type="entry name" value="REGULATORY PROTEIN RECX FAMILY PROTEIN"/>
    <property type="match status" value="1"/>
</dbReference>
<feature type="domain" description="RecX first three-helical" evidence="9">
    <location>
        <begin position="130"/>
        <end position="168"/>
    </location>
</feature>
<evidence type="ECO:0000313" key="11">
    <source>
        <dbReference type="Proteomes" id="UP001292216"/>
    </source>
</evidence>
<comment type="subcellular location">
    <subcellularLocation>
        <location evidence="1 5">Cytoplasm</location>
    </subcellularLocation>
</comment>
<evidence type="ECO:0000256" key="3">
    <source>
        <dbReference type="ARBA" id="ARBA00018111"/>
    </source>
</evidence>
<dbReference type="Gene3D" id="1.10.10.10">
    <property type="entry name" value="Winged helix-like DNA-binding domain superfamily/Winged helix DNA-binding domain"/>
    <property type="match status" value="3"/>
</dbReference>
<feature type="compositionally biased region" description="Acidic residues" evidence="6">
    <location>
        <begin position="27"/>
        <end position="36"/>
    </location>
</feature>
<dbReference type="HAMAP" id="MF_01114">
    <property type="entry name" value="RecX"/>
    <property type="match status" value="1"/>
</dbReference>
<proteinExistence type="inferred from homology"/>
<keyword evidence="4 5" id="KW-0963">Cytoplasm</keyword>
<protein>
    <recommendedName>
        <fullName evidence="3 5">Regulatory protein RecX</fullName>
    </recommendedName>
</protein>
<dbReference type="InterPro" id="IPR036388">
    <property type="entry name" value="WH-like_DNA-bd_sf"/>
</dbReference>
<name>A0ABU5PI29_9BACL</name>
<feature type="domain" description="RecX second three-helical" evidence="7">
    <location>
        <begin position="175"/>
        <end position="216"/>
    </location>
</feature>
<dbReference type="InterPro" id="IPR053924">
    <property type="entry name" value="RecX_HTH_2nd"/>
</dbReference>
<comment type="caution">
    <text evidence="10">The sequence shown here is derived from an EMBL/GenBank/DDBJ whole genome shotgun (WGS) entry which is preliminary data.</text>
</comment>
<dbReference type="Proteomes" id="UP001292216">
    <property type="component" value="Unassembled WGS sequence"/>
</dbReference>
<feature type="compositionally biased region" description="Basic and acidic residues" evidence="6">
    <location>
        <begin position="13"/>
        <end position="26"/>
    </location>
</feature>
<dbReference type="InterPro" id="IPR003783">
    <property type="entry name" value="Regulatory_RecX"/>
</dbReference>
<dbReference type="Pfam" id="PF21981">
    <property type="entry name" value="RecX_HTH3"/>
    <property type="match status" value="1"/>
</dbReference>
<evidence type="ECO:0000256" key="1">
    <source>
        <dbReference type="ARBA" id="ARBA00004496"/>
    </source>
</evidence>
<sequence>MSTWGQSRRKAAGRRDGANSGERREDDIVDISDEAFWEPRPRDTGWDSNREETEGEIPAGLDAFPKDTELAITSVLMLKRPKHRYRISFGAYTLEVHEDVMIKYRMIKGAVFTKAELEEIVAADERQQGYADALKYLSLKPRTTYEIAQRLGEKGWAEETIQDVLARLQSEGYVNDAAYAQEWASQRVKLRGKGKLWVKHELRQKGISKAYIEEALGEVSEEDEFESALQLGMKKWRSTTGEMLDRKRKTGAFLQRRGFSGSVVSRVMRELGNREEMHGMDEWDEE</sequence>
<dbReference type="EMBL" id="JAYERP010000001">
    <property type="protein sequence ID" value="MEA3569347.1"/>
    <property type="molecule type" value="Genomic_DNA"/>
</dbReference>
<evidence type="ECO:0000256" key="2">
    <source>
        <dbReference type="ARBA" id="ARBA00009695"/>
    </source>
</evidence>
<comment type="function">
    <text evidence="5">Modulates RecA activity.</text>
</comment>
<evidence type="ECO:0000259" key="7">
    <source>
        <dbReference type="Pfam" id="PF02631"/>
    </source>
</evidence>
<evidence type="ECO:0000259" key="8">
    <source>
        <dbReference type="Pfam" id="PF21981"/>
    </source>
</evidence>
<accession>A0ABU5PI29</accession>
<feature type="domain" description="RecX third three-helical" evidence="8">
    <location>
        <begin position="222"/>
        <end position="268"/>
    </location>
</feature>
<organism evidence="10 11">
    <name type="scientific">Paenibacillus phoenicis</name>
    <dbReference type="NCBI Taxonomy" id="554117"/>
    <lineage>
        <taxon>Bacteria</taxon>
        <taxon>Bacillati</taxon>
        <taxon>Bacillota</taxon>
        <taxon>Bacilli</taxon>
        <taxon>Bacillales</taxon>
        <taxon>Paenibacillaceae</taxon>
        <taxon>Paenibacillus</taxon>
    </lineage>
</organism>
<evidence type="ECO:0000313" key="10">
    <source>
        <dbReference type="EMBL" id="MEA3569347.1"/>
    </source>
</evidence>
<gene>
    <name evidence="5" type="primary">recX</name>
    <name evidence="10" type="ORF">U9M73_04970</name>
</gene>
<dbReference type="Pfam" id="PF02631">
    <property type="entry name" value="RecX_HTH2"/>
    <property type="match status" value="1"/>
</dbReference>
<evidence type="ECO:0000256" key="6">
    <source>
        <dbReference type="SAM" id="MobiDB-lite"/>
    </source>
</evidence>
<reference evidence="10 11" key="1">
    <citation type="submission" date="2023-12" db="EMBL/GenBank/DDBJ databases">
        <title>Whole genome sequencing of Paenibacillus phoenicis isolated from the Phoenix Mars Lander spacecraft assembly facility.</title>
        <authorList>
            <person name="Garcia A."/>
            <person name="Venkateswaran K."/>
        </authorList>
    </citation>
    <scope>NUCLEOTIDE SEQUENCE [LARGE SCALE GENOMIC DNA]</scope>
    <source>
        <strain evidence="10 11">3PO2SA</strain>
    </source>
</reference>
<dbReference type="RefSeq" id="WP_323076469.1">
    <property type="nucleotide sequence ID" value="NZ_CBCSKM010000005.1"/>
</dbReference>
<feature type="compositionally biased region" description="Basic and acidic residues" evidence="6">
    <location>
        <begin position="37"/>
        <end position="52"/>
    </location>
</feature>